<proteinExistence type="predicted"/>
<comment type="caution">
    <text evidence="1">The sequence shown here is derived from an EMBL/GenBank/DDBJ whole genome shotgun (WGS) entry which is preliminary data.</text>
</comment>
<reference evidence="1" key="2">
    <citation type="submission" date="2021-01" db="EMBL/GenBank/DDBJ databases">
        <authorList>
            <person name="Schikora-Tamarit M.A."/>
        </authorList>
    </citation>
    <scope>NUCLEOTIDE SEQUENCE</scope>
    <source>
        <strain evidence="1">CBS2887</strain>
    </source>
</reference>
<organism evidence="1 2">
    <name type="scientific">Wickerhamomyces pijperi</name>
    <name type="common">Yeast</name>
    <name type="synonym">Pichia pijperi</name>
    <dbReference type="NCBI Taxonomy" id="599730"/>
    <lineage>
        <taxon>Eukaryota</taxon>
        <taxon>Fungi</taxon>
        <taxon>Dikarya</taxon>
        <taxon>Ascomycota</taxon>
        <taxon>Saccharomycotina</taxon>
        <taxon>Saccharomycetes</taxon>
        <taxon>Phaffomycetales</taxon>
        <taxon>Wickerhamomycetaceae</taxon>
        <taxon>Wickerhamomyces</taxon>
    </lineage>
</organism>
<keyword evidence="2" id="KW-1185">Reference proteome</keyword>
<name>A0A9P8TMF6_WICPI</name>
<accession>A0A9P8TMF6</accession>
<protein>
    <submittedName>
        <fullName evidence="1">Uncharacterized protein</fullName>
    </submittedName>
</protein>
<sequence length="102" mass="11018">MTILKTGLLPRKSKGLITASSHSSSSSSNGSLTLYIVAVFETDVTPSNKAINGPSEVGVDKYCWILSDAVRWFENNGDLIENECNKGLAFSKRSTNDGTEVF</sequence>
<reference evidence="1" key="1">
    <citation type="journal article" date="2021" name="Open Biol.">
        <title>Shared evolutionary footprints suggest mitochondrial oxidative damage underlies multiple complex I losses in fungi.</title>
        <authorList>
            <person name="Schikora-Tamarit M.A."/>
            <person name="Marcet-Houben M."/>
            <person name="Nosek J."/>
            <person name="Gabaldon T."/>
        </authorList>
    </citation>
    <scope>NUCLEOTIDE SEQUENCE</scope>
    <source>
        <strain evidence="1">CBS2887</strain>
    </source>
</reference>
<evidence type="ECO:0000313" key="1">
    <source>
        <dbReference type="EMBL" id="KAH3684109.1"/>
    </source>
</evidence>
<dbReference type="AlphaFoldDB" id="A0A9P8TMF6"/>
<dbReference type="EMBL" id="JAEUBG010002701">
    <property type="protein sequence ID" value="KAH3684109.1"/>
    <property type="molecule type" value="Genomic_DNA"/>
</dbReference>
<gene>
    <name evidence="1" type="ORF">WICPIJ_004905</name>
</gene>
<dbReference type="Proteomes" id="UP000774326">
    <property type="component" value="Unassembled WGS sequence"/>
</dbReference>
<evidence type="ECO:0000313" key="2">
    <source>
        <dbReference type="Proteomes" id="UP000774326"/>
    </source>
</evidence>